<dbReference type="InterPro" id="IPR008271">
    <property type="entry name" value="Ser/Thr_kinase_AS"/>
</dbReference>
<feature type="compositionally biased region" description="Low complexity" evidence="6">
    <location>
        <begin position="313"/>
        <end position="322"/>
    </location>
</feature>
<dbReference type="Proteomes" id="UP001217485">
    <property type="component" value="Unassembled WGS sequence"/>
</dbReference>
<keyword evidence="4 5" id="KW-0067">ATP-binding</keyword>
<dbReference type="InterPro" id="IPR011009">
    <property type="entry name" value="Kinase-like_dom_sf"/>
</dbReference>
<evidence type="ECO:0000256" key="4">
    <source>
        <dbReference type="ARBA" id="ARBA00022840"/>
    </source>
</evidence>
<evidence type="ECO:0000256" key="3">
    <source>
        <dbReference type="ARBA" id="ARBA00022777"/>
    </source>
</evidence>
<dbReference type="Pfam" id="PF00069">
    <property type="entry name" value="Pkinase"/>
    <property type="match status" value="1"/>
</dbReference>
<organism evidence="8 9">
    <name type="scientific">Sorangium atrum</name>
    <dbReference type="NCBI Taxonomy" id="2995308"/>
    <lineage>
        <taxon>Bacteria</taxon>
        <taxon>Pseudomonadati</taxon>
        <taxon>Myxococcota</taxon>
        <taxon>Polyangia</taxon>
        <taxon>Polyangiales</taxon>
        <taxon>Polyangiaceae</taxon>
        <taxon>Sorangium</taxon>
    </lineage>
</organism>
<keyword evidence="3 8" id="KW-0418">Kinase</keyword>
<proteinExistence type="predicted"/>
<sequence length="942" mass="102893">MTSRGVLPESVIPPPSEVTDAPDEKQRARARLGMTVKNKWRIDSLLGVGGMASVYAATHHRNGSRAALKILHAEFARDVGIRERFLREGYVANKIDHPGRVAILDDDITEQDEPFLVMELLDGETVQQLWKRKSRKLPVAEALWIAGEVLLTLESFHAEGIVHRDLKPANIFITKDNVVKLLDFGVARMRGAPGDKTKAGTALGTPSFMAPEQAMGLTEGVDGRADLFSIGATLYAVLSGQRLHQGRSDNEAFILAATTPAPSLARIAPELPASVIGLVDKALAWDKRNRFESAAQMRQEVLRVLEEVGASVPRRSSPTSTRRPPPDDSPTAVGMRAAEEPAPQDEPGEAEPDDPAVTRLTEVFRRMERLLPAVRHYGFRHPDADNKLRATFQAIVEALRADGTLVHWTLTPYAFEHRRRTVWEPQHPLDLVPYNLFAAGVRRVQLLPGITEDELRALCEVLLLDPLRDLAPEDDVAAALWERRLEHVRYDVVSVFVEGDAADREQFWHEADDLEGMARRAAEEKANRAEAAAMVIDTDAAALRAARRAASALALDPVAQRALGTQLVMSPDRWSERFVEVVADAFLNARRYKDVELVTEPMAASARDLILARRFEVLFGMHDAIEKALDALAPKQQGGALATELARGMFPPDTMRLLLREATRVVMTAAPGGAAQPAPVDLDLVAQRLAPILHKLGSETLPVAMEVVGHTGHEALRRALLGHVERTLPGHEEGVVDALMTLDLDVARPILKMFAASRTQGALGALKRLSGCANAALRCEAIAHLATSPEQIRDELLSLAESAPPDVRVAALRTLAHHQVRAAGPLLVRRVQDSSFHQLTLDERREFLGALYTLNPARGESVAVELLQRHGLLADDAAEQTRCLSAELLGREARSQEALDAALAATKRRPWNSQALRDAAGAAAEAIAARLGKRISTAGEVP</sequence>
<keyword evidence="9" id="KW-1185">Reference proteome</keyword>
<dbReference type="InterPro" id="IPR017441">
    <property type="entry name" value="Protein_kinase_ATP_BS"/>
</dbReference>
<feature type="region of interest" description="Disordered" evidence="6">
    <location>
        <begin position="310"/>
        <end position="356"/>
    </location>
</feature>
<dbReference type="EMBL" id="JAQNDK010000004">
    <property type="protein sequence ID" value="MDC0682318.1"/>
    <property type="molecule type" value="Genomic_DNA"/>
</dbReference>
<dbReference type="Gene3D" id="3.30.200.20">
    <property type="entry name" value="Phosphorylase Kinase, domain 1"/>
    <property type="match status" value="1"/>
</dbReference>
<dbReference type="CDD" id="cd14014">
    <property type="entry name" value="STKc_PknB_like"/>
    <property type="match status" value="1"/>
</dbReference>
<comment type="caution">
    <text evidence="8">The sequence shown here is derived from an EMBL/GenBank/DDBJ whole genome shotgun (WGS) entry which is preliminary data.</text>
</comment>
<dbReference type="InterPro" id="IPR000719">
    <property type="entry name" value="Prot_kinase_dom"/>
</dbReference>
<protein>
    <submittedName>
        <fullName evidence="8">Protein kinase</fullName>
    </submittedName>
</protein>
<reference evidence="8 9" key="1">
    <citation type="submission" date="2023-01" db="EMBL/GenBank/DDBJ databases">
        <title>Minimal conservation of predation-associated metabolite biosynthetic gene clusters underscores biosynthetic potential of Myxococcota including descriptions for ten novel species: Archangium lansinium sp. nov., Myxococcus landrumus sp. nov., Nannocystis bai.</title>
        <authorList>
            <person name="Ahearne A."/>
            <person name="Stevens C."/>
            <person name="Dowd S."/>
        </authorList>
    </citation>
    <scope>NUCLEOTIDE SEQUENCE [LARGE SCALE GENOMIC DNA]</scope>
    <source>
        <strain evidence="8 9">WIWO2</strain>
    </source>
</reference>
<dbReference type="GO" id="GO:0016301">
    <property type="term" value="F:kinase activity"/>
    <property type="evidence" value="ECO:0007669"/>
    <property type="project" value="UniProtKB-KW"/>
</dbReference>
<dbReference type="SMART" id="SM00220">
    <property type="entry name" value="S_TKc"/>
    <property type="match status" value="1"/>
</dbReference>
<feature type="binding site" evidence="5">
    <location>
        <position position="69"/>
    </location>
    <ligand>
        <name>ATP</name>
        <dbReference type="ChEBI" id="CHEBI:30616"/>
    </ligand>
</feature>
<feature type="region of interest" description="Disordered" evidence="6">
    <location>
        <begin position="1"/>
        <end position="25"/>
    </location>
</feature>
<evidence type="ECO:0000259" key="7">
    <source>
        <dbReference type="PROSITE" id="PS50011"/>
    </source>
</evidence>
<dbReference type="PROSITE" id="PS50011">
    <property type="entry name" value="PROTEIN_KINASE_DOM"/>
    <property type="match status" value="1"/>
</dbReference>
<dbReference type="PANTHER" id="PTHR43289">
    <property type="entry name" value="MITOGEN-ACTIVATED PROTEIN KINASE KINASE KINASE 20-RELATED"/>
    <property type="match status" value="1"/>
</dbReference>
<dbReference type="RefSeq" id="WP_272100131.1">
    <property type="nucleotide sequence ID" value="NZ_JAQNDK010000004.1"/>
</dbReference>
<evidence type="ECO:0000256" key="1">
    <source>
        <dbReference type="ARBA" id="ARBA00022679"/>
    </source>
</evidence>
<dbReference type="PROSITE" id="PS00107">
    <property type="entry name" value="PROTEIN_KINASE_ATP"/>
    <property type="match status" value="1"/>
</dbReference>
<evidence type="ECO:0000256" key="6">
    <source>
        <dbReference type="SAM" id="MobiDB-lite"/>
    </source>
</evidence>
<feature type="compositionally biased region" description="Acidic residues" evidence="6">
    <location>
        <begin position="342"/>
        <end position="354"/>
    </location>
</feature>
<dbReference type="Gene3D" id="1.10.510.10">
    <property type="entry name" value="Transferase(Phosphotransferase) domain 1"/>
    <property type="match status" value="1"/>
</dbReference>
<gene>
    <name evidence="8" type="ORF">POL72_31600</name>
</gene>
<accession>A0ABT5C7C3</accession>
<feature type="domain" description="Protein kinase" evidence="7">
    <location>
        <begin position="40"/>
        <end position="302"/>
    </location>
</feature>
<evidence type="ECO:0000256" key="5">
    <source>
        <dbReference type="PROSITE-ProRule" id="PRU10141"/>
    </source>
</evidence>
<dbReference type="SUPFAM" id="SSF56112">
    <property type="entry name" value="Protein kinase-like (PK-like)"/>
    <property type="match status" value="1"/>
</dbReference>
<keyword evidence="1" id="KW-0808">Transferase</keyword>
<dbReference type="PROSITE" id="PS00108">
    <property type="entry name" value="PROTEIN_KINASE_ST"/>
    <property type="match status" value="1"/>
</dbReference>
<name>A0ABT5C7C3_9BACT</name>
<dbReference type="PANTHER" id="PTHR43289:SF34">
    <property type="entry name" value="SERINE_THREONINE-PROTEIN KINASE YBDM-RELATED"/>
    <property type="match status" value="1"/>
</dbReference>
<evidence type="ECO:0000313" key="8">
    <source>
        <dbReference type="EMBL" id="MDC0682318.1"/>
    </source>
</evidence>
<evidence type="ECO:0000313" key="9">
    <source>
        <dbReference type="Proteomes" id="UP001217485"/>
    </source>
</evidence>
<evidence type="ECO:0000256" key="2">
    <source>
        <dbReference type="ARBA" id="ARBA00022741"/>
    </source>
</evidence>
<keyword evidence="2 5" id="KW-0547">Nucleotide-binding</keyword>